<reference evidence="1" key="1">
    <citation type="journal article" date="2015" name="Nature">
        <title>Complex archaea that bridge the gap between prokaryotes and eukaryotes.</title>
        <authorList>
            <person name="Spang A."/>
            <person name="Saw J.H."/>
            <person name="Jorgensen S.L."/>
            <person name="Zaremba-Niedzwiedzka K."/>
            <person name="Martijn J."/>
            <person name="Lind A.E."/>
            <person name="van Eijk R."/>
            <person name="Schleper C."/>
            <person name="Guy L."/>
            <person name="Ettema T.J."/>
        </authorList>
    </citation>
    <scope>NUCLEOTIDE SEQUENCE</scope>
</reference>
<protein>
    <submittedName>
        <fullName evidence="1">Uncharacterized protein</fullName>
    </submittedName>
</protein>
<sequence length="33" mass="3827">DQIYCFVTDTFSETNIRLQDVEILEEGEVVHPS</sequence>
<dbReference type="AlphaFoldDB" id="A0A0F8WU71"/>
<gene>
    <name evidence="1" type="ORF">LCGC14_3024390</name>
</gene>
<feature type="non-terminal residue" evidence="1">
    <location>
        <position position="1"/>
    </location>
</feature>
<accession>A0A0F8WU71</accession>
<proteinExistence type="predicted"/>
<name>A0A0F8WU71_9ZZZZ</name>
<dbReference type="EMBL" id="LAZR01062972">
    <property type="protein sequence ID" value="KKK60432.1"/>
    <property type="molecule type" value="Genomic_DNA"/>
</dbReference>
<comment type="caution">
    <text evidence="1">The sequence shown here is derived from an EMBL/GenBank/DDBJ whole genome shotgun (WGS) entry which is preliminary data.</text>
</comment>
<organism evidence="1">
    <name type="scientific">marine sediment metagenome</name>
    <dbReference type="NCBI Taxonomy" id="412755"/>
    <lineage>
        <taxon>unclassified sequences</taxon>
        <taxon>metagenomes</taxon>
        <taxon>ecological metagenomes</taxon>
    </lineage>
</organism>
<evidence type="ECO:0000313" key="1">
    <source>
        <dbReference type="EMBL" id="KKK60432.1"/>
    </source>
</evidence>